<dbReference type="InterPro" id="IPR051806">
    <property type="entry name" value="HAD-like_SPP"/>
</dbReference>
<dbReference type="Proteomes" id="UP000236723">
    <property type="component" value="Unassembled WGS sequence"/>
</dbReference>
<dbReference type="SFLD" id="SFLDG01135">
    <property type="entry name" value="C1.5.6:_HAD__Beta-PGM__Phospha"/>
    <property type="match status" value="1"/>
</dbReference>
<dbReference type="Gene3D" id="3.40.50.1000">
    <property type="entry name" value="HAD superfamily/HAD-like"/>
    <property type="match status" value="1"/>
</dbReference>
<dbReference type="Gene3D" id="1.10.150.240">
    <property type="entry name" value="Putative phosphatase, domain 2"/>
    <property type="match status" value="1"/>
</dbReference>
<dbReference type="PRINTS" id="PR00413">
    <property type="entry name" value="HADHALOGNASE"/>
</dbReference>
<gene>
    <name evidence="1" type="ORF">SAMN04489712_102626</name>
</gene>
<organism evidence="1 2">
    <name type="scientific">Thermomonospora echinospora</name>
    <dbReference type="NCBI Taxonomy" id="1992"/>
    <lineage>
        <taxon>Bacteria</taxon>
        <taxon>Bacillati</taxon>
        <taxon>Actinomycetota</taxon>
        <taxon>Actinomycetes</taxon>
        <taxon>Streptosporangiales</taxon>
        <taxon>Thermomonosporaceae</taxon>
        <taxon>Thermomonospora</taxon>
    </lineage>
</organism>
<dbReference type="AlphaFoldDB" id="A0A1H5W854"/>
<dbReference type="OrthoDB" id="9812856at2"/>
<dbReference type="EMBL" id="FNVO01000002">
    <property type="protein sequence ID" value="SEF95655.1"/>
    <property type="molecule type" value="Genomic_DNA"/>
</dbReference>
<proteinExistence type="predicted"/>
<evidence type="ECO:0000313" key="1">
    <source>
        <dbReference type="EMBL" id="SEF95655.1"/>
    </source>
</evidence>
<dbReference type="SUPFAM" id="SSF56784">
    <property type="entry name" value="HAD-like"/>
    <property type="match status" value="1"/>
</dbReference>
<dbReference type="SFLD" id="SFLDG01129">
    <property type="entry name" value="C1.5:_HAD__Beta-PGM__Phosphata"/>
    <property type="match status" value="1"/>
</dbReference>
<dbReference type="RefSeq" id="WP_103936849.1">
    <property type="nucleotide sequence ID" value="NZ_FNVO01000002.1"/>
</dbReference>
<dbReference type="InterPro" id="IPR023214">
    <property type="entry name" value="HAD_sf"/>
</dbReference>
<dbReference type="InterPro" id="IPR041492">
    <property type="entry name" value="HAD_2"/>
</dbReference>
<dbReference type="Pfam" id="PF13419">
    <property type="entry name" value="HAD_2"/>
    <property type="match status" value="1"/>
</dbReference>
<keyword evidence="2" id="KW-1185">Reference proteome</keyword>
<dbReference type="NCBIfam" id="TIGR01509">
    <property type="entry name" value="HAD-SF-IA-v3"/>
    <property type="match status" value="1"/>
</dbReference>
<protein>
    <submittedName>
        <fullName evidence="1">Sugar-phosphatase</fullName>
    </submittedName>
</protein>
<dbReference type="PANTHER" id="PTHR43481">
    <property type="entry name" value="FRUCTOSE-1-PHOSPHATE PHOSPHATASE"/>
    <property type="match status" value="1"/>
</dbReference>
<dbReference type="PANTHER" id="PTHR43481:SF4">
    <property type="entry name" value="GLYCEROL-1-PHOSPHATE PHOSPHOHYDROLASE 1-RELATED"/>
    <property type="match status" value="1"/>
</dbReference>
<dbReference type="SFLD" id="SFLDS00003">
    <property type="entry name" value="Haloacid_Dehalogenase"/>
    <property type="match status" value="1"/>
</dbReference>
<name>A0A1H5W854_9ACTN</name>
<reference evidence="2" key="1">
    <citation type="submission" date="2016-10" db="EMBL/GenBank/DDBJ databases">
        <authorList>
            <person name="Varghese N."/>
            <person name="Submissions S."/>
        </authorList>
    </citation>
    <scope>NUCLEOTIDE SEQUENCE [LARGE SCALE GENOMIC DNA]</scope>
    <source>
        <strain evidence="2">DSM 43163</strain>
    </source>
</reference>
<dbReference type="GO" id="GO:0050308">
    <property type="term" value="F:sugar-phosphatase activity"/>
    <property type="evidence" value="ECO:0007669"/>
    <property type="project" value="TreeGrafter"/>
</dbReference>
<accession>A0A1H5W854</accession>
<sequence>MALTRPAAAIFDLDGTLIHTEPRNRVLWTRLFERHGVAHDEALIASFAGRRGHEVLAELLHLFPGRTVEELFRQAIEYEEHPDWPDAEPVPGAVELVHSLHAEGVPLGLVTSGMRPYAHGLLEELGITRLLDVIVTADDVRNGKPHPEGYLAACAHLAVSPARAVAFEDAPAGVAAAKAAGMAVVAVATTMPAARLSQADRIVADLREVRWPRVFGG</sequence>
<dbReference type="InterPro" id="IPR036412">
    <property type="entry name" value="HAD-like_sf"/>
</dbReference>
<dbReference type="InterPro" id="IPR006439">
    <property type="entry name" value="HAD-SF_hydro_IA"/>
</dbReference>
<dbReference type="InterPro" id="IPR023198">
    <property type="entry name" value="PGP-like_dom2"/>
</dbReference>
<evidence type="ECO:0000313" key="2">
    <source>
        <dbReference type="Proteomes" id="UP000236723"/>
    </source>
</evidence>